<feature type="binding site" evidence="8">
    <location>
        <position position="80"/>
    </location>
    <ligand>
        <name>Mg(2+)</name>
        <dbReference type="ChEBI" id="CHEBI:18420"/>
        <label>1</label>
        <note>catalytic</note>
    </ligand>
</feature>
<evidence type="ECO:0000256" key="6">
    <source>
        <dbReference type="ARBA" id="ARBA00022842"/>
    </source>
</evidence>
<feature type="binding site" evidence="8">
    <location>
        <position position="216"/>
    </location>
    <ligand>
        <name>Mg(2+)</name>
        <dbReference type="ChEBI" id="CHEBI:18420"/>
        <label>1</label>
        <note>catalytic</note>
    </ligand>
</feature>
<comment type="catalytic activity">
    <reaction evidence="1">
        <text>a myo-inositol phosphate + H2O = myo-inositol + phosphate</text>
        <dbReference type="Rhea" id="RHEA:24056"/>
        <dbReference type="ChEBI" id="CHEBI:15377"/>
        <dbReference type="ChEBI" id="CHEBI:17268"/>
        <dbReference type="ChEBI" id="CHEBI:43474"/>
        <dbReference type="ChEBI" id="CHEBI:84139"/>
        <dbReference type="EC" id="3.1.3.25"/>
    </reaction>
</comment>
<dbReference type="InterPro" id="IPR033942">
    <property type="entry name" value="IMPase"/>
</dbReference>
<dbReference type="Proteomes" id="UP000585802">
    <property type="component" value="Unassembled WGS sequence"/>
</dbReference>
<comment type="catalytic activity">
    <reaction evidence="2">
        <text>beta-D-fructose 1,6-bisphosphate + H2O = beta-D-fructose 6-phosphate + phosphate</text>
        <dbReference type="Rhea" id="RHEA:11064"/>
        <dbReference type="ChEBI" id="CHEBI:15377"/>
        <dbReference type="ChEBI" id="CHEBI:32966"/>
        <dbReference type="ChEBI" id="CHEBI:43474"/>
        <dbReference type="ChEBI" id="CHEBI:57634"/>
        <dbReference type="EC" id="3.1.3.11"/>
    </reaction>
</comment>
<reference evidence="10" key="1">
    <citation type="journal article" date="2019" name="bioRxiv">
        <title>Genome diversification in globally distributed novel marine Proteobacteria is linked to environmental adaptation.</title>
        <authorList>
            <person name="Zhou Z."/>
            <person name="Tran P.Q."/>
            <person name="Kieft K."/>
            <person name="Anantharaman K."/>
        </authorList>
    </citation>
    <scope>NUCLEOTIDE SEQUENCE [LARGE SCALE GENOMIC DNA]</scope>
</reference>
<dbReference type="GO" id="GO:0008934">
    <property type="term" value="F:inositol monophosphate 1-phosphatase activity"/>
    <property type="evidence" value="ECO:0007669"/>
    <property type="project" value="InterPro"/>
</dbReference>
<keyword evidence="5" id="KW-0378">Hydrolase</keyword>
<evidence type="ECO:0000256" key="7">
    <source>
        <dbReference type="ARBA" id="ARBA00038103"/>
    </source>
</evidence>
<dbReference type="Gene3D" id="3.30.540.10">
    <property type="entry name" value="Fructose-1,6-Bisphosphatase, subunit A, domain 1"/>
    <property type="match status" value="1"/>
</dbReference>
<accession>A0A7J4GRT1</accession>
<evidence type="ECO:0000256" key="5">
    <source>
        <dbReference type="ARBA" id="ARBA00022801"/>
    </source>
</evidence>
<comment type="cofactor">
    <cofactor evidence="3 8">
        <name>Mg(2+)</name>
        <dbReference type="ChEBI" id="CHEBI:18420"/>
    </cofactor>
</comment>
<keyword evidence="6 8" id="KW-0460">Magnesium</keyword>
<dbReference type="GO" id="GO:0046854">
    <property type="term" value="P:phosphatidylinositol phosphate biosynthetic process"/>
    <property type="evidence" value="ECO:0007669"/>
    <property type="project" value="InterPro"/>
</dbReference>
<keyword evidence="4 8" id="KW-0479">Metal-binding</keyword>
<gene>
    <name evidence="9" type="ORF">EYQ70_02875</name>
</gene>
<evidence type="ECO:0000256" key="2">
    <source>
        <dbReference type="ARBA" id="ARBA00001273"/>
    </source>
</evidence>
<dbReference type="GO" id="GO:0007165">
    <property type="term" value="P:signal transduction"/>
    <property type="evidence" value="ECO:0007669"/>
    <property type="project" value="TreeGrafter"/>
</dbReference>
<sequence>MPVDDLQVAIKAAIRASEIIAESYGNFKQLDFKSDIDVVTEVDFKCEEAISKILREETPDYGIIAEEGTNFPGEKIWIVDPLDGTINFSHSFPLFGPSIGLCKGDEVLVGVIADPIRKELFYATKGNGAFLNDLYNKSEPKRLHVSNTRNMKQAIVASGLPYIRDDEYFQEMGRNFIALEKEIQSARKLGMAALTMAYIAAGRLEGYIISGAKSWDMAGGIAILEEAGGKITNFKGEPYTLDTFEWIASNGHLHDNFVEIYK</sequence>
<dbReference type="InterPro" id="IPR020583">
    <property type="entry name" value="Inositol_monoP_metal-BS"/>
</dbReference>
<evidence type="ECO:0000256" key="4">
    <source>
        <dbReference type="ARBA" id="ARBA00022723"/>
    </source>
</evidence>
<protein>
    <submittedName>
        <fullName evidence="9">Inositol monophosphatase</fullName>
    </submittedName>
</protein>
<comment type="similarity">
    <text evidence="7">Belongs to the inositol monophosphatase superfamily. FBPase class 4 family.</text>
</comment>
<dbReference type="EMBL" id="DUCX01000040">
    <property type="protein sequence ID" value="HIF37337.1"/>
    <property type="molecule type" value="Genomic_DNA"/>
</dbReference>
<dbReference type="GO" id="GO:0046872">
    <property type="term" value="F:metal ion binding"/>
    <property type="evidence" value="ECO:0007669"/>
    <property type="project" value="UniProtKB-KW"/>
</dbReference>
<dbReference type="InterPro" id="IPR000760">
    <property type="entry name" value="Inositol_monophosphatase-like"/>
</dbReference>
<evidence type="ECO:0000256" key="1">
    <source>
        <dbReference type="ARBA" id="ARBA00001033"/>
    </source>
</evidence>
<dbReference type="Pfam" id="PF00459">
    <property type="entry name" value="Inositol_P"/>
    <property type="match status" value="1"/>
</dbReference>
<dbReference type="GO" id="GO:0006020">
    <property type="term" value="P:inositol metabolic process"/>
    <property type="evidence" value="ECO:0007669"/>
    <property type="project" value="TreeGrafter"/>
</dbReference>
<feature type="binding site" evidence="8">
    <location>
        <position position="83"/>
    </location>
    <ligand>
        <name>Mg(2+)</name>
        <dbReference type="ChEBI" id="CHEBI:18420"/>
        <label>1</label>
        <note>catalytic</note>
    </ligand>
</feature>
<dbReference type="PROSITE" id="PS00629">
    <property type="entry name" value="IMP_1"/>
    <property type="match status" value="1"/>
</dbReference>
<dbReference type="GO" id="GO:0042132">
    <property type="term" value="F:fructose 1,6-bisphosphate 1-phosphatase activity"/>
    <property type="evidence" value="ECO:0007669"/>
    <property type="project" value="UniProtKB-EC"/>
</dbReference>
<dbReference type="PROSITE" id="PS00630">
    <property type="entry name" value="IMP_2"/>
    <property type="match status" value="1"/>
</dbReference>
<evidence type="ECO:0000313" key="10">
    <source>
        <dbReference type="Proteomes" id="UP000585802"/>
    </source>
</evidence>
<feature type="binding site" evidence="8">
    <location>
        <position position="66"/>
    </location>
    <ligand>
        <name>Mg(2+)</name>
        <dbReference type="ChEBI" id="CHEBI:18420"/>
        <label>1</label>
        <note>catalytic</note>
    </ligand>
</feature>
<dbReference type="CDD" id="cd01639">
    <property type="entry name" value="IMPase"/>
    <property type="match status" value="1"/>
</dbReference>
<proteinExistence type="inferred from homology"/>
<dbReference type="AlphaFoldDB" id="A0A7J4GRT1"/>
<evidence type="ECO:0000256" key="3">
    <source>
        <dbReference type="ARBA" id="ARBA00001946"/>
    </source>
</evidence>
<dbReference type="PANTHER" id="PTHR20854:SF4">
    <property type="entry name" value="INOSITOL-1-MONOPHOSPHATASE-RELATED"/>
    <property type="match status" value="1"/>
</dbReference>
<dbReference type="PRINTS" id="PR00377">
    <property type="entry name" value="IMPHPHTASES"/>
</dbReference>
<dbReference type="PANTHER" id="PTHR20854">
    <property type="entry name" value="INOSITOL MONOPHOSPHATASE"/>
    <property type="match status" value="1"/>
</dbReference>
<evidence type="ECO:0000313" key="9">
    <source>
        <dbReference type="EMBL" id="HIF37337.1"/>
    </source>
</evidence>
<name>A0A7J4GRT1_9ARCH</name>
<dbReference type="InterPro" id="IPR020550">
    <property type="entry name" value="Inositol_monophosphatase_CS"/>
</dbReference>
<dbReference type="Gene3D" id="3.40.190.80">
    <property type="match status" value="1"/>
</dbReference>
<comment type="caution">
    <text evidence="9">The sequence shown here is derived from an EMBL/GenBank/DDBJ whole genome shotgun (WGS) entry which is preliminary data.</text>
</comment>
<evidence type="ECO:0000256" key="8">
    <source>
        <dbReference type="PIRSR" id="PIRSR600760-2"/>
    </source>
</evidence>
<organism evidence="9 10">
    <name type="scientific">Marine Group III euryarchaeote</name>
    <dbReference type="NCBI Taxonomy" id="2173149"/>
    <lineage>
        <taxon>Archaea</taxon>
        <taxon>Methanobacteriati</taxon>
        <taxon>Thermoplasmatota</taxon>
        <taxon>Thermoplasmata</taxon>
        <taxon>Candidatus Thermoprofundales</taxon>
    </lineage>
</organism>
<feature type="binding site" evidence="8">
    <location>
        <position position="82"/>
    </location>
    <ligand>
        <name>Mg(2+)</name>
        <dbReference type="ChEBI" id="CHEBI:18420"/>
        <label>1</label>
        <note>catalytic</note>
    </ligand>
</feature>
<dbReference type="SUPFAM" id="SSF56655">
    <property type="entry name" value="Carbohydrate phosphatase"/>
    <property type="match status" value="1"/>
</dbReference>